<evidence type="ECO:0000256" key="14">
    <source>
        <dbReference type="ARBA" id="ARBA00025094"/>
    </source>
</evidence>
<feature type="binding site" description="proximal binding residue" evidence="17">
    <location>
        <position position="85"/>
    </location>
    <ligand>
        <name>heme b</name>
        <dbReference type="ChEBI" id="CHEBI:60344"/>
    </ligand>
    <ligandPart>
        <name>Fe</name>
        <dbReference type="ChEBI" id="CHEBI:18248"/>
    </ligandPart>
</feature>
<dbReference type="InterPro" id="IPR023950">
    <property type="entry name" value="Hmp"/>
</dbReference>
<dbReference type="GO" id="GO:0020037">
    <property type="term" value="F:heme binding"/>
    <property type="evidence" value="ECO:0007669"/>
    <property type="project" value="InterPro"/>
</dbReference>
<dbReference type="OrthoDB" id="9801223at2"/>
<keyword evidence="6 17" id="KW-0561">Oxygen transport</keyword>
<dbReference type="InterPro" id="IPR017927">
    <property type="entry name" value="FAD-bd_FR_type"/>
</dbReference>
<comment type="similarity">
    <text evidence="1 17">In the C-terminal section; belongs to the flavoprotein pyridine nucleotide cytochrome reductase family.</text>
</comment>
<keyword evidence="8 17" id="KW-0479">Metal-binding</keyword>
<evidence type="ECO:0000256" key="11">
    <source>
        <dbReference type="ARBA" id="ARBA00023002"/>
    </source>
</evidence>
<dbReference type="Proteomes" id="UP000242222">
    <property type="component" value="Unassembled WGS sequence"/>
</dbReference>
<comment type="catalytic activity">
    <reaction evidence="16 17">
        <text>2 nitric oxide + NADPH + 2 O2 = 2 nitrate + NADP(+) + H(+)</text>
        <dbReference type="Rhea" id="RHEA:19465"/>
        <dbReference type="ChEBI" id="CHEBI:15378"/>
        <dbReference type="ChEBI" id="CHEBI:15379"/>
        <dbReference type="ChEBI" id="CHEBI:16480"/>
        <dbReference type="ChEBI" id="CHEBI:17632"/>
        <dbReference type="ChEBI" id="CHEBI:57783"/>
        <dbReference type="ChEBI" id="CHEBI:58349"/>
        <dbReference type="EC" id="1.14.12.17"/>
    </reaction>
</comment>
<dbReference type="SUPFAM" id="SSF63380">
    <property type="entry name" value="Riboflavin synthase domain-like"/>
    <property type="match status" value="1"/>
</dbReference>
<dbReference type="GO" id="GO:0071949">
    <property type="term" value="F:FAD binding"/>
    <property type="evidence" value="ECO:0007669"/>
    <property type="project" value="InterPro"/>
</dbReference>
<dbReference type="EMBL" id="FOVC01000002">
    <property type="protein sequence ID" value="SFN11720.1"/>
    <property type="molecule type" value="Genomic_DNA"/>
</dbReference>
<keyword evidence="4 17" id="KW-0216">Detoxification</keyword>
<dbReference type="PANTHER" id="PTHR43396:SF3">
    <property type="entry name" value="FLAVOHEMOPROTEIN"/>
    <property type="match status" value="1"/>
</dbReference>
<dbReference type="PANTHER" id="PTHR43396">
    <property type="entry name" value="FLAVOHEMOPROTEIN"/>
    <property type="match status" value="1"/>
</dbReference>
<comment type="catalytic activity">
    <reaction evidence="15 17">
        <text>2 nitric oxide + NADH + 2 O2 = 2 nitrate + NAD(+) + H(+)</text>
        <dbReference type="Rhea" id="RHEA:19469"/>
        <dbReference type="ChEBI" id="CHEBI:15378"/>
        <dbReference type="ChEBI" id="CHEBI:15379"/>
        <dbReference type="ChEBI" id="CHEBI:16480"/>
        <dbReference type="ChEBI" id="CHEBI:17632"/>
        <dbReference type="ChEBI" id="CHEBI:57540"/>
        <dbReference type="ChEBI" id="CHEBI:57945"/>
        <dbReference type="EC" id="1.14.12.17"/>
    </reaction>
</comment>
<dbReference type="EC" id="1.14.12.17" evidence="17"/>
<dbReference type="Pfam" id="PF00175">
    <property type="entry name" value="NAD_binding_1"/>
    <property type="match status" value="1"/>
</dbReference>
<dbReference type="AlphaFoldDB" id="A0A1I4WEM9"/>
<comment type="cofactor">
    <cofactor evidence="17">
        <name>FAD</name>
        <dbReference type="ChEBI" id="CHEBI:57692"/>
    </cofactor>
    <text evidence="17">Binds 1 FAD per subunit.</text>
</comment>
<evidence type="ECO:0000256" key="1">
    <source>
        <dbReference type="ARBA" id="ARBA00006401"/>
    </source>
</evidence>
<dbReference type="FunFam" id="2.40.30.10:FF:000034">
    <property type="entry name" value="Flavohemoprotein"/>
    <property type="match status" value="1"/>
</dbReference>
<dbReference type="GO" id="GO:0046210">
    <property type="term" value="P:nitric oxide catabolic process"/>
    <property type="evidence" value="ECO:0007669"/>
    <property type="project" value="TreeGrafter"/>
</dbReference>
<evidence type="ECO:0000256" key="16">
    <source>
        <dbReference type="ARBA" id="ARBA00049433"/>
    </source>
</evidence>
<dbReference type="RefSeq" id="WP_092875966.1">
    <property type="nucleotide sequence ID" value="NZ_FOVC01000002.1"/>
</dbReference>
<feature type="binding site" evidence="17">
    <location>
        <begin position="387"/>
        <end position="390"/>
    </location>
    <ligand>
        <name>FAD</name>
        <dbReference type="ChEBI" id="CHEBI:57692"/>
    </ligand>
</feature>
<dbReference type="GO" id="GO:0005344">
    <property type="term" value="F:oxygen carrier activity"/>
    <property type="evidence" value="ECO:0007669"/>
    <property type="project" value="UniProtKB-UniRule"/>
</dbReference>
<evidence type="ECO:0000256" key="3">
    <source>
        <dbReference type="ARBA" id="ARBA00022448"/>
    </source>
</evidence>
<dbReference type="PROSITE" id="PS51384">
    <property type="entry name" value="FAD_FR"/>
    <property type="match status" value="1"/>
</dbReference>
<dbReference type="Gene3D" id="3.40.50.80">
    <property type="entry name" value="Nucleotide-binding domain of ferredoxin-NADP reductase (FNR) module"/>
    <property type="match status" value="1"/>
</dbReference>
<evidence type="ECO:0000256" key="12">
    <source>
        <dbReference type="ARBA" id="ARBA00023004"/>
    </source>
</evidence>
<keyword evidence="3 17" id="KW-0813">Transport</keyword>
<dbReference type="GO" id="GO:0009636">
    <property type="term" value="P:response to toxic substance"/>
    <property type="evidence" value="ECO:0007669"/>
    <property type="project" value="UniProtKB-KW"/>
</dbReference>
<dbReference type="HAMAP" id="MF_01252">
    <property type="entry name" value="Hmp"/>
    <property type="match status" value="1"/>
</dbReference>
<proteinExistence type="inferred from homology"/>
<name>A0A1I4WEM9_9GAMM</name>
<dbReference type="InterPro" id="IPR009050">
    <property type="entry name" value="Globin-like_sf"/>
</dbReference>
<dbReference type="GO" id="GO:0046872">
    <property type="term" value="F:metal ion binding"/>
    <property type="evidence" value="ECO:0007669"/>
    <property type="project" value="UniProtKB-KW"/>
</dbReference>
<keyword evidence="10 17" id="KW-0521">NADP</keyword>
<protein>
    <recommendedName>
        <fullName evidence="17">Flavohemoprotein</fullName>
    </recommendedName>
    <alternativeName>
        <fullName evidence="17">Flavohemoglobin</fullName>
    </alternativeName>
    <alternativeName>
        <fullName evidence="17">Hemoglobin-like protein</fullName>
    </alternativeName>
    <alternativeName>
        <fullName evidence="17">Nitric oxide dioxygenase</fullName>
        <shortName evidence="17">NO oxygenase</shortName>
        <shortName evidence="17">NOD</shortName>
        <ecNumber evidence="17">1.14.12.17</ecNumber>
    </alternativeName>
</protein>
<dbReference type="Pfam" id="PF00042">
    <property type="entry name" value="Globin"/>
    <property type="match status" value="1"/>
</dbReference>
<keyword evidence="5 17" id="KW-0349">Heme</keyword>
<keyword evidence="7 17" id="KW-0285">Flavoprotein</keyword>
<keyword evidence="11 17" id="KW-0560">Oxidoreductase</keyword>
<feature type="binding site" evidence="17">
    <location>
        <begin position="204"/>
        <end position="207"/>
    </location>
    <ligand>
        <name>FAD</name>
        <dbReference type="ChEBI" id="CHEBI:57692"/>
    </ligand>
</feature>
<evidence type="ECO:0000256" key="8">
    <source>
        <dbReference type="ARBA" id="ARBA00022723"/>
    </source>
</evidence>
<feature type="region of interest" description="Reductase" evidence="17">
    <location>
        <begin position="147"/>
        <end position="399"/>
    </location>
</feature>
<evidence type="ECO:0000256" key="15">
    <source>
        <dbReference type="ARBA" id="ARBA00048649"/>
    </source>
</evidence>
<dbReference type="InterPro" id="IPR017938">
    <property type="entry name" value="Riboflavin_synthase-like_b-brl"/>
</dbReference>
<evidence type="ECO:0000313" key="20">
    <source>
        <dbReference type="EMBL" id="SFN11720.1"/>
    </source>
</evidence>
<feature type="domain" description="FAD-binding FR-type" evidence="19">
    <location>
        <begin position="150"/>
        <end position="255"/>
    </location>
</feature>
<evidence type="ECO:0000313" key="21">
    <source>
        <dbReference type="Proteomes" id="UP000242222"/>
    </source>
</evidence>
<feature type="binding site" evidence="17">
    <location>
        <position position="188"/>
    </location>
    <ligand>
        <name>FAD</name>
        <dbReference type="ChEBI" id="CHEBI:57692"/>
    </ligand>
</feature>
<comment type="function">
    <text evidence="14 17">Is involved in NO detoxification in an aerobic process, termed nitric oxide dioxygenase (NOD) reaction that utilizes O(2) and NAD(P)H to convert NO to nitrate, which protects the bacterium from various noxious nitrogen compounds. Therefore, plays a central role in the inducible response to nitrosative stress.</text>
</comment>
<dbReference type="Gene3D" id="2.40.30.10">
    <property type="entry name" value="Translation factors"/>
    <property type="match status" value="1"/>
</dbReference>
<accession>A0A1I4WEM9</accession>
<feature type="binding site" evidence="17">
    <location>
        <begin position="268"/>
        <end position="273"/>
    </location>
    <ligand>
        <name>NADP(+)</name>
        <dbReference type="ChEBI" id="CHEBI:58349"/>
    </ligand>
</feature>
<evidence type="ECO:0000256" key="2">
    <source>
        <dbReference type="ARBA" id="ARBA00008414"/>
    </source>
</evidence>
<dbReference type="FunFam" id="3.40.50.80:FF:000010">
    <property type="entry name" value="Flavohemoprotein"/>
    <property type="match status" value="1"/>
</dbReference>
<feature type="domain" description="Globin" evidence="18">
    <location>
        <begin position="1"/>
        <end position="136"/>
    </location>
</feature>
<dbReference type="InterPro" id="IPR001433">
    <property type="entry name" value="OxRdtase_FAD/NAD-bd"/>
</dbReference>
<gene>
    <name evidence="17" type="primary">hmp</name>
    <name evidence="20" type="ORF">SAMN05216516_102440</name>
</gene>
<keyword evidence="12 17" id="KW-0408">Iron</keyword>
<feature type="site" description="Influences the redox potential of the prosthetic heme and FAD groups" evidence="17">
    <location>
        <position position="84"/>
    </location>
</feature>
<dbReference type="NCBIfam" id="NF009805">
    <property type="entry name" value="PRK13289.1"/>
    <property type="match status" value="1"/>
</dbReference>
<dbReference type="SUPFAM" id="SSF46458">
    <property type="entry name" value="Globin-like"/>
    <property type="match status" value="1"/>
</dbReference>
<comment type="cofactor">
    <cofactor evidence="17">
        <name>heme b</name>
        <dbReference type="ChEBI" id="CHEBI:60344"/>
    </cofactor>
    <text evidence="17">Binds 1 heme b (iron(II)-protoporphyrin IX) group per subunit.</text>
</comment>
<dbReference type="InterPro" id="IPR000971">
    <property type="entry name" value="Globin"/>
</dbReference>
<organism evidence="20 21">
    <name type="scientific">Izhakiella capsodis</name>
    <dbReference type="NCBI Taxonomy" id="1367852"/>
    <lineage>
        <taxon>Bacteria</taxon>
        <taxon>Pseudomonadati</taxon>
        <taxon>Pseudomonadota</taxon>
        <taxon>Gammaproteobacteria</taxon>
        <taxon>Enterobacterales</taxon>
        <taxon>Erwiniaceae</taxon>
        <taxon>Izhakiella</taxon>
    </lineage>
</organism>
<reference evidence="21" key="1">
    <citation type="submission" date="2016-10" db="EMBL/GenBank/DDBJ databases">
        <authorList>
            <person name="Varghese N."/>
            <person name="Submissions S."/>
        </authorList>
    </citation>
    <scope>NUCLEOTIDE SEQUENCE [LARGE SCALE GENOMIC DNA]</scope>
    <source>
        <strain evidence="21">N6PO6</strain>
    </source>
</reference>
<evidence type="ECO:0000259" key="19">
    <source>
        <dbReference type="PROSITE" id="PS51384"/>
    </source>
</evidence>
<sequence>MLDAQTIKTIKATLPLIQQTGPDLTAHFYNRMFTYNPQLKDIFNMSNQRNGNQREALFNAICAYAANVDNLGALGPAVEKIAQKHTSFAIRPDQYQIVGTHLLATIEEMLNPGNEVLEAWGKAYQVLAGVFIQREEEIYQYNEHQPGGWRGTRAFRITDIQSRSSVIKSFELQPADGLPVESYKPGQYIAVWLKETGFSNQEIRQYSLTRAADGKSYRIAVKYEPQGTVSSWLHHHAQEGDSLDLAPPAGDFFIQAQPDTPITLISAGVGQTPMLAMLHSLANKKHMAPVVWLHAAKNGEADAFSEEVTQIGGRLARFDKAIWFSQPGVGDRGLYQHLGHMRLQNVERLISAPGMQFYFCGPLGFMQSVAQQLGEMGVDSSCMHYEVFGPHKVLAETMS</sequence>
<feature type="site" description="Involved in heme-bound ligand stabilization and O-O bond activation" evidence="17">
    <location>
        <position position="29"/>
    </location>
</feature>
<dbReference type="InterPro" id="IPR039261">
    <property type="entry name" value="FNR_nucleotide-bd"/>
</dbReference>
<feature type="active site" description="Charge relay system" evidence="17">
    <location>
        <position position="135"/>
    </location>
</feature>
<evidence type="ECO:0000256" key="7">
    <source>
        <dbReference type="ARBA" id="ARBA00022630"/>
    </source>
</evidence>
<dbReference type="STRING" id="1367852.SAMN05216516_102440"/>
<dbReference type="InterPro" id="IPR012292">
    <property type="entry name" value="Globin/Proto"/>
</dbReference>
<dbReference type="Gene3D" id="1.10.490.10">
    <property type="entry name" value="Globins"/>
    <property type="match status" value="1"/>
</dbReference>
<comment type="similarity">
    <text evidence="2 17">Belongs to the globin family. Two-domain flavohemoproteins subfamily.</text>
</comment>
<dbReference type="CDD" id="cd06184">
    <property type="entry name" value="flavohem_like_fad_nad_binding"/>
    <property type="match status" value="1"/>
</dbReference>
<dbReference type="GO" id="GO:0071500">
    <property type="term" value="P:cellular response to nitrosative stress"/>
    <property type="evidence" value="ECO:0007669"/>
    <property type="project" value="TreeGrafter"/>
</dbReference>
<evidence type="ECO:0000256" key="6">
    <source>
        <dbReference type="ARBA" id="ARBA00022621"/>
    </source>
</evidence>
<comment type="domain">
    <text evidence="17">Consists of two distinct domains; an N-terminal heme-containing oxygen-binding domain and a C-terminal reductase domain with binding sites for FAD and NAD(P)H.</text>
</comment>
<dbReference type="CDD" id="cd14776">
    <property type="entry name" value="HmpEc-globin-like"/>
    <property type="match status" value="1"/>
</dbReference>
<keyword evidence="9 17" id="KW-0274">FAD</keyword>
<evidence type="ECO:0000256" key="10">
    <source>
        <dbReference type="ARBA" id="ARBA00022857"/>
    </source>
</evidence>
<dbReference type="FunFam" id="1.10.490.10:FF:000003">
    <property type="entry name" value="Flavohemoprotein"/>
    <property type="match status" value="1"/>
</dbReference>
<evidence type="ECO:0000256" key="17">
    <source>
        <dbReference type="HAMAP-Rule" id="MF_01252"/>
    </source>
</evidence>
<dbReference type="SUPFAM" id="SSF52343">
    <property type="entry name" value="Ferredoxin reductase-like, C-terminal NADP-linked domain"/>
    <property type="match status" value="1"/>
</dbReference>
<feature type="active site" description="Charge relay system" evidence="17">
    <location>
        <position position="95"/>
    </location>
</feature>
<keyword evidence="13 17" id="KW-0520">NAD</keyword>
<keyword evidence="21" id="KW-1185">Reference proteome</keyword>
<dbReference type="GO" id="GO:0019825">
    <property type="term" value="F:oxygen binding"/>
    <property type="evidence" value="ECO:0007669"/>
    <property type="project" value="InterPro"/>
</dbReference>
<evidence type="ECO:0000259" key="18">
    <source>
        <dbReference type="PROSITE" id="PS01033"/>
    </source>
</evidence>
<evidence type="ECO:0000256" key="9">
    <source>
        <dbReference type="ARBA" id="ARBA00022827"/>
    </source>
</evidence>
<dbReference type="GO" id="GO:0008941">
    <property type="term" value="F:nitric oxide dioxygenase NAD(P)H activity"/>
    <property type="evidence" value="ECO:0007669"/>
    <property type="project" value="UniProtKB-UniRule"/>
</dbReference>
<evidence type="ECO:0000256" key="4">
    <source>
        <dbReference type="ARBA" id="ARBA00022575"/>
    </source>
</evidence>
<dbReference type="PROSITE" id="PS01033">
    <property type="entry name" value="GLOBIN"/>
    <property type="match status" value="1"/>
</dbReference>
<evidence type="ECO:0000256" key="5">
    <source>
        <dbReference type="ARBA" id="ARBA00022617"/>
    </source>
</evidence>
<evidence type="ECO:0000256" key="13">
    <source>
        <dbReference type="ARBA" id="ARBA00023027"/>
    </source>
</evidence>
<dbReference type="PRINTS" id="PR00410">
    <property type="entry name" value="PHEHYDRXLASE"/>
</dbReference>
<keyword evidence="20" id="KW-0223">Dioxygenase</keyword>
<feature type="site" description="Influences the redox potential of the prosthetic heme and FAD groups" evidence="17">
    <location>
        <position position="386"/>
    </location>
</feature>